<gene>
    <name evidence="2" type="ORF">B1C78_06490</name>
</gene>
<keyword evidence="2" id="KW-0808">Transferase</keyword>
<dbReference type="InterPro" id="IPR029058">
    <property type="entry name" value="AB_hydrolase_fold"/>
</dbReference>
<dbReference type="SUPFAM" id="SSF53474">
    <property type="entry name" value="alpha/beta-Hydrolases"/>
    <property type="match status" value="1"/>
</dbReference>
<sequence length="211" mass="23165">MREVVVLVHGMWMIGLEMSPLRRRLAAQGFECRQFRYPSVLATPEASAARLEHFLRSMDADVVHLVAHSLGGLVVLHLFERSPMQRPGRVVMLGTPINGSRTAACFARTPLTRWMLGRCTRRGLLGGAPRWKAARELGMVAGHRGFGIGTVFCRALDHPNDGTVAVSETRAPEINAHLSVPYGHFTMLWSQHVAEAVGAFLKTGDFAAESP</sequence>
<keyword evidence="2" id="KW-0378">Hydrolase</keyword>
<dbReference type="Pfam" id="PF12697">
    <property type="entry name" value="Abhydrolase_6"/>
    <property type="match status" value="1"/>
</dbReference>
<dbReference type="PANTHER" id="PTHR37946">
    <property type="entry name" value="SLL1969 PROTEIN"/>
    <property type="match status" value="1"/>
</dbReference>
<accession>A0A1V3NL53</accession>
<dbReference type="AlphaFoldDB" id="A0A1V3NL53"/>
<evidence type="ECO:0000259" key="1">
    <source>
        <dbReference type="Pfam" id="PF12697"/>
    </source>
</evidence>
<feature type="domain" description="AB hydrolase-1" evidence="1">
    <location>
        <begin position="5"/>
        <end position="140"/>
    </location>
</feature>
<dbReference type="STRING" id="108003.B1C78_06490"/>
<dbReference type="Gene3D" id="3.40.50.1820">
    <property type="entry name" value="alpha/beta hydrolase"/>
    <property type="match status" value="1"/>
</dbReference>
<evidence type="ECO:0000313" key="2">
    <source>
        <dbReference type="EMBL" id="OOG25608.1"/>
    </source>
</evidence>
<proteinExistence type="predicted"/>
<protein>
    <submittedName>
        <fullName evidence="2">Acetyltransferase/hydrolase</fullName>
    </submittedName>
</protein>
<name>A0A1V3NL53_9GAMM</name>
<dbReference type="PANTHER" id="PTHR37946:SF1">
    <property type="entry name" value="SLL1969 PROTEIN"/>
    <property type="match status" value="1"/>
</dbReference>
<keyword evidence="3" id="KW-1185">Reference proteome</keyword>
<reference evidence="2 3" key="1">
    <citation type="submission" date="2017-02" db="EMBL/GenBank/DDBJ databases">
        <title>Genomic diversity within the haloalkaliphilic genus Thioalkalivibrio.</title>
        <authorList>
            <person name="Ahn A.-C."/>
            <person name="Meier-Kolthoff J."/>
            <person name="Overmars L."/>
            <person name="Richter M."/>
            <person name="Woyke T."/>
            <person name="Sorokin D.Y."/>
            <person name="Muyzer G."/>
        </authorList>
    </citation>
    <scope>NUCLEOTIDE SEQUENCE [LARGE SCALE GENOMIC DNA]</scope>
    <source>
        <strain evidence="2 3">ALJD</strain>
    </source>
</reference>
<dbReference type="OrthoDB" id="556502at2"/>
<dbReference type="Proteomes" id="UP000189462">
    <property type="component" value="Unassembled WGS sequence"/>
</dbReference>
<dbReference type="GO" id="GO:0016787">
    <property type="term" value="F:hydrolase activity"/>
    <property type="evidence" value="ECO:0007669"/>
    <property type="project" value="UniProtKB-KW"/>
</dbReference>
<dbReference type="GO" id="GO:0016740">
    <property type="term" value="F:transferase activity"/>
    <property type="evidence" value="ECO:0007669"/>
    <property type="project" value="UniProtKB-KW"/>
</dbReference>
<dbReference type="InterPro" id="IPR000073">
    <property type="entry name" value="AB_hydrolase_1"/>
</dbReference>
<evidence type="ECO:0000313" key="3">
    <source>
        <dbReference type="Proteomes" id="UP000189462"/>
    </source>
</evidence>
<dbReference type="RefSeq" id="WP_077278333.1">
    <property type="nucleotide sequence ID" value="NZ_MVBK01000036.1"/>
</dbReference>
<dbReference type="EMBL" id="MVBK01000036">
    <property type="protein sequence ID" value="OOG25608.1"/>
    <property type="molecule type" value="Genomic_DNA"/>
</dbReference>
<organism evidence="2 3">
    <name type="scientific">Thioalkalivibrio denitrificans</name>
    <dbReference type="NCBI Taxonomy" id="108003"/>
    <lineage>
        <taxon>Bacteria</taxon>
        <taxon>Pseudomonadati</taxon>
        <taxon>Pseudomonadota</taxon>
        <taxon>Gammaproteobacteria</taxon>
        <taxon>Chromatiales</taxon>
        <taxon>Ectothiorhodospiraceae</taxon>
        <taxon>Thioalkalivibrio</taxon>
    </lineage>
</organism>
<comment type="caution">
    <text evidence="2">The sequence shown here is derived from an EMBL/GenBank/DDBJ whole genome shotgun (WGS) entry which is preliminary data.</text>
</comment>